<name>A0A953JBI5_9BACT</name>
<dbReference type="EMBL" id="JAIOIV010000078">
    <property type="protein sequence ID" value="MBZ0156539.1"/>
    <property type="molecule type" value="Genomic_DNA"/>
</dbReference>
<protein>
    <submittedName>
        <fullName evidence="1">Uncharacterized protein</fullName>
    </submittedName>
</protein>
<accession>A0A953JBI5</accession>
<reference evidence="1" key="1">
    <citation type="journal article" date="2021" name="bioRxiv">
        <title>Unraveling nitrogen, sulfur and carbon metabolic pathways and microbial community transcriptional responses to substrate deprivation and toxicity stresses in a bioreactor mimicking anoxic brackish coastal sediment conditions.</title>
        <authorList>
            <person name="Martins P.D."/>
            <person name="Echeveste M.J."/>
            <person name="Arshad A."/>
            <person name="Kurth J."/>
            <person name="Ouboter H."/>
            <person name="Jetten M.S.M."/>
            <person name="Welte C.U."/>
        </authorList>
    </citation>
    <scope>NUCLEOTIDE SEQUENCE</scope>
    <source>
        <strain evidence="1">MAG_39</strain>
    </source>
</reference>
<comment type="caution">
    <text evidence="1">The sequence shown here is derived from an EMBL/GenBank/DDBJ whole genome shotgun (WGS) entry which is preliminary data.</text>
</comment>
<gene>
    <name evidence="1" type="ORF">K8I29_10080</name>
</gene>
<organism evidence="1 2">
    <name type="scientific">Candidatus Nitrobium versatile</name>
    <dbReference type="NCBI Taxonomy" id="2884831"/>
    <lineage>
        <taxon>Bacteria</taxon>
        <taxon>Pseudomonadati</taxon>
        <taxon>Nitrospirota</taxon>
        <taxon>Nitrospiria</taxon>
        <taxon>Nitrospirales</taxon>
        <taxon>Nitrospiraceae</taxon>
        <taxon>Candidatus Nitrobium</taxon>
    </lineage>
</organism>
<dbReference type="AlphaFoldDB" id="A0A953JBI5"/>
<proteinExistence type="predicted"/>
<evidence type="ECO:0000313" key="2">
    <source>
        <dbReference type="Proteomes" id="UP000705867"/>
    </source>
</evidence>
<dbReference type="Proteomes" id="UP000705867">
    <property type="component" value="Unassembled WGS sequence"/>
</dbReference>
<sequence length="75" mass="8677">MGDLMKELTDIVIRTYDPKVLRERMRSAGIVLSKDEEGIWLSRNGDRIKVEESNALYQLLQLMLSSEEKHGRGTR</sequence>
<evidence type="ECO:0000313" key="1">
    <source>
        <dbReference type="EMBL" id="MBZ0156539.1"/>
    </source>
</evidence>
<reference evidence="1" key="2">
    <citation type="submission" date="2021-08" db="EMBL/GenBank/DDBJ databases">
        <authorList>
            <person name="Dalcin Martins P."/>
        </authorList>
    </citation>
    <scope>NUCLEOTIDE SEQUENCE</scope>
    <source>
        <strain evidence="1">MAG_39</strain>
    </source>
</reference>